<dbReference type="InterPro" id="IPR046342">
    <property type="entry name" value="CBS_dom_sf"/>
</dbReference>
<protein>
    <submittedName>
        <fullName evidence="5">CBS domain-containing protein</fullName>
    </submittedName>
</protein>
<accession>A0ABT7PPU5</accession>
<proteinExistence type="predicted"/>
<dbReference type="EMBL" id="JASZZN010000022">
    <property type="protein sequence ID" value="MDM4018498.1"/>
    <property type="molecule type" value="Genomic_DNA"/>
</dbReference>
<dbReference type="PROSITE" id="PS51371">
    <property type="entry name" value="CBS"/>
    <property type="match status" value="2"/>
</dbReference>
<evidence type="ECO:0000313" key="6">
    <source>
        <dbReference type="Proteomes" id="UP001239462"/>
    </source>
</evidence>
<keyword evidence="1 2" id="KW-0129">CBS domain</keyword>
<dbReference type="Gene3D" id="3.10.580.10">
    <property type="entry name" value="CBS-domain"/>
    <property type="match status" value="1"/>
</dbReference>
<dbReference type="PANTHER" id="PTHR43080">
    <property type="entry name" value="CBS DOMAIN-CONTAINING PROTEIN CBSX3, MITOCHONDRIAL"/>
    <property type="match status" value="1"/>
</dbReference>
<reference evidence="5 6" key="1">
    <citation type="submission" date="2023-06" db="EMBL/GenBank/DDBJ databases">
        <title>Roseiconus lacunae JC819 isolated from Gulf of Mannar region, Tamil Nadu.</title>
        <authorList>
            <person name="Pk S."/>
            <person name="Ch S."/>
            <person name="Ch V.R."/>
        </authorList>
    </citation>
    <scope>NUCLEOTIDE SEQUENCE [LARGE SCALE GENOMIC DNA]</scope>
    <source>
        <strain evidence="5 6">JC819</strain>
    </source>
</reference>
<gene>
    <name evidence="5" type="ORF">QTN89_23810</name>
</gene>
<dbReference type="SUPFAM" id="SSF54631">
    <property type="entry name" value="CBS-domain pair"/>
    <property type="match status" value="1"/>
</dbReference>
<sequence>MSSYQRMDPPKSPAGGGAVGIPDPLSNFDPPEYRDSTAEFLAEHQVDEICSQPYLTIDAERSVEDAIAELHETGVSSLLVTREDRLIGIFTERDVLEKVAERYERVRGLPVEDFMTAAPTIVYSENPSASAVAAIAIAGHRHVPVVNMDEQLLGIVSPRRVFRFIEESWS</sequence>
<evidence type="ECO:0000256" key="3">
    <source>
        <dbReference type="SAM" id="MobiDB-lite"/>
    </source>
</evidence>
<feature type="domain" description="CBS" evidence="4">
    <location>
        <begin position="115"/>
        <end position="170"/>
    </location>
</feature>
<comment type="caution">
    <text evidence="5">The sequence shown here is derived from an EMBL/GenBank/DDBJ whole genome shotgun (WGS) entry which is preliminary data.</text>
</comment>
<dbReference type="SMART" id="SM00116">
    <property type="entry name" value="CBS"/>
    <property type="match status" value="2"/>
</dbReference>
<name>A0ABT7PPU5_9BACT</name>
<dbReference type="Pfam" id="PF00571">
    <property type="entry name" value="CBS"/>
    <property type="match status" value="2"/>
</dbReference>
<evidence type="ECO:0000256" key="2">
    <source>
        <dbReference type="PROSITE-ProRule" id="PRU00703"/>
    </source>
</evidence>
<dbReference type="InterPro" id="IPR051257">
    <property type="entry name" value="Diverse_CBS-Domain"/>
</dbReference>
<evidence type="ECO:0000313" key="5">
    <source>
        <dbReference type="EMBL" id="MDM4018498.1"/>
    </source>
</evidence>
<feature type="region of interest" description="Disordered" evidence="3">
    <location>
        <begin position="1"/>
        <end position="32"/>
    </location>
</feature>
<dbReference type="RefSeq" id="WP_230779002.1">
    <property type="nucleotide sequence ID" value="NZ_CP141221.1"/>
</dbReference>
<dbReference type="PANTHER" id="PTHR43080:SF2">
    <property type="entry name" value="CBS DOMAIN-CONTAINING PROTEIN"/>
    <property type="match status" value="1"/>
</dbReference>
<evidence type="ECO:0000256" key="1">
    <source>
        <dbReference type="ARBA" id="ARBA00023122"/>
    </source>
</evidence>
<feature type="domain" description="CBS" evidence="4">
    <location>
        <begin position="50"/>
        <end position="105"/>
    </location>
</feature>
<evidence type="ECO:0000259" key="4">
    <source>
        <dbReference type="PROSITE" id="PS51371"/>
    </source>
</evidence>
<organism evidence="5 6">
    <name type="scientific">Roseiconus lacunae</name>
    <dbReference type="NCBI Taxonomy" id="2605694"/>
    <lineage>
        <taxon>Bacteria</taxon>
        <taxon>Pseudomonadati</taxon>
        <taxon>Planctomycetota</taxon>
        <taxon>Planctomycetia</taxon>
        <taxon>Pirellulales</taxon>
        <taxon>Pirellulaceae</taxon>
        <taxon>Roseiconus</taxon>
    </lineage>
</organism>
<keyword evidence="6" id="KW-1185">Reference proteome</keyword>
<dbReference type="InterPro" id="IPR000644">
    <property type="entry name" value="CBS_dom"/>
</dbReference>
<dbReference type="Proteomes" id="UP001239462">
    <property type="component" value="Unassembled WGS sequence"/>
</dbReference>